<dbReference type="Pfam" id="PF11985">
    <property type="entry name" value="Phage_Mu_Gp27"/>
    <property type="match status" value="1"/>
</dbReference>
<gene>
    <name evidence="2" type="ORF">WP8S17C03_22880</name>
</gene>
<feature type="compositionally biased region" description="Basic and acidic residues" evidence="1">
    <location>
        <begin position="171"/>
        <end position="180"/>
    </location>
</feature>
<dbReference type="EMBL" id="AP022213">
    <property type="protein sequence ID" value="BBT16239.1"/>
    <property type="molecule type" value="Genomic_DNA"/>
</dbReference>
<reference evidence="2 3" key="1">
    <citation type="submission" date="2019-12" db="EMBL/GenBank/DDBJ databases">
        <title>complete genome sequences of Pseudomonas otitidis str. WP8-S17-CRE-03 isolated from wastewater treatment plant effluent.</title>
        <authorList>
            <person name="Sekizuka T."/>
            <person name="Itokawa K."/>
            <person name="Yatsu K."/>
            <person name="Inamine Y."/>
            <person name="Kuroda M."/>
        </authorList>
    </citation>
    <scope>NUCLEOTIDE SEQUENCE [LARGE SCALE GENOMIC DNA]</scope>
    <source>
        <strain evidence="2 3">WP8-S17-CRE-03</strain>
    </source>
</reference>
<dbReference type="Proteomes" id="UP000515591">
    <property type="component" value="Chromosome"/>
</dbReference>
<evidence type="ECO:0008006" key="4">
    <source>
        <dbReference type="Google" id="ProtNLM"/>
    </source>
</evidence>
<accession>A0A6S5RV91</accession>
<organism evidence="2 3">
    <name type="scientific">Metapseudomonas otitidis</name>
    <dbReference type="NCBI Taxonomy" id="319939"/>
    <lineage>
        <taxon>Bacteria</taxon>
        <taxon>Pseudomonadati</taxon>
        <taxon>Pseudomonadota</taxon>
        <taxon>Gammaproteobacteria</taxon>
        <taxon>Pseudomonadales</taxon>
        <taxon>Pseudomonadaceae</taxon>
        <taxon>Metapseudomonas</taxon>
    </lineage>
</organism>
<dbReference type="AlphaFoldDB" id="A0A6S5RV91"/>
<name>A0A6S5RV91_9GAMM</name>
<sequence length="201" mass="22944">MSSPAGRALMASSARGPDMGRKSSIEKLDPEVRSHIERRLRENRLTLDELIQDLEETFPSEERPSRSAIGRYRQSFDEMAKRLREQQVMAQLLVEELGENPDDRAGALMVQSITTLTTHAAMGAQVDEETTVDDVRKLARAAKDVLQARKVSREERRQIEREAREKLIQEQEQRLEEMRGSDGMSEQLENKIRDILLGKAS</sequence>
<evidence type="ECO:0000313" key="2">
    <source>
        <dbReference type="EMBL" id="BBT16239.1"/>
    </source>
</evidence>
<feature type="compositionally biased region" description="Basic and acidic residues" evidence="1">
    <location>
        <begin position="18"/>
        <end position="30"/>
    </location>
</feature>
<dbReference type="InterPro" id="IPR021874">
    <property type="entry name" value="Phage_Mu_Gp27"/>
</dbReference>
<protein>
    <recommendedName>
        <fullName evidence="4">Small terminase subunit</fullName>
    </recommendedName>
</protein>
<evidence type="ECO:0000313" key="3">
    <source>
        <dbReference type="Proteomes" id="UP000515591"/>
    </source>
</evidence>
<evidence type="ECO:0000256" key="1">
    <source>
        <dbReference type="SAM" id="MobiDB-lite"/>
    </source>
</evidence>
<proteinExistence type="predicted"/>
<feature type="region of interest" description="Disordered" evidence="1">
    <location>
        <begin position="1"/>
        <end position="30"/>
    </location>
</feature>
<feature type="region of interest" description="Disordered" evidence="1">
    <location>
        <begin position="171"/>
        <end position="190"/>
    </location>
</feature>